<reference evidence="3" key="3">
    <citation type="submission" date="2020-09" db="EMBL/GenBank/DDBJ databases">
        <title>Genome sequence of Vibrio parahaemolyticus isolates.</title>
        <authorList>
            <person name="Hammerl J.A."/>
            <person name="Strauch E."/>
        </authorList>
    </citation>
    <scope>NUCLEOTIDE SEQUENCE</scope>
    <source>
        <strain evidence="3">17-VB00146</strain>
    </source>
</reference>
<dbReference type="EMBL" id="JACVHL010000001">
    <property type="protein sequence ID" value="MCC3803574.1"/>
    <property type="molecule type" value="Genomic_DNA"/>
</dbReference>
<evidence type="ECO:0000313" key="8">
    <source>
        <dbReference type="Proteomes" id="UP000726777"/>
    </source>
</evidence>
<feature type="chain" id="PRO_5015042468" evidence="1">
    <location>
        <begin position="23"/>
        <end position="196"/>
    </location>
</feature>
<sequence>MKNKLSWLVGGMLMSCALSAQANVIVTPFIGFTGGGQVEDENKNTYDIDPALSYALSIETPFEMGKIGLFYSAQPTELKELSNSADIHYLQFQSSIYYPLAEGWQSYVGLGVGGSYTDVDWADKKYGFSASAFAGLEYAFSKNFALTAQVRWLGTVVDNDTSGACTLPSDGSSCIIKFDTDWMNQFQSNVGFSFRF</sequence>
<keyword evidence="1" id="KW-0732">Signal</keyword>
<gene>
    <name evidence="2" type="ORF">ACX05_24285</name>
    <name evidence="4" type="ORF">AKG60_10655</name>
    <name evidence="3" type="ORF">IB292_00860</name>
    <name evidence="5" type="ORF">M5598_05525</name>
</gene>
<dbReference type="SUPFAM" id="SSF56925">
    <property type="entry name" value="OMPA-like"/>
    <property type="match status" value="1"/>
</dbReference>
<evidence type="ECO:0000313" key="3">
    <source>
        <dbReference type="EMBL" id="MCC3803574.1"/>
    </source>
</evidence>
<organism evidence="3 8">
    <name type="scientific">Vibrio parahaemolyticus</name>
    <dbReference type="NCBI Taxonomy" id="670"/>
    <lineage>
        <taxon>Bacteria</taxon>
        <taxon>Pseudomonadati</taxon>
        <taxon>Pseudomonadota</taxon>
        <taxon>Gammaproteobacteria</taxon>
        <taxon>Vibrionales</taxon>
        <taxon>Vibrionaceae</taxon>
        <taxon>Vibrio</taxon>
    </lineage>
</organism>
<dbReference type="Proteomes" id="UP000037697">
    <property type="component" value="Unassembled WGS sequence"/>
</dbReference>
<evidence type="ECO:0000313" key="5">
    <source>
        <dbReference type="EMBL" id="UYV27423.1"/>
    </source>
</evidence>
<reference evidence="4 7" key="2">
    <citation type="submission" date="2015-08" db="EMBL/GenBank/DDBJ databases">
        <title>Draft Genome Sequences of Vibrio parahaemolyticus Strains.</title>
        <authorList>
            <person name="Gonzalez-Escalona N."/>
            <person name="DePaola A."/>
        </authorList>
    </citation>
    <scope>NUCLEOTIDE SEQUENCE [LARGE SCALE GENOMIC DNA]</scope>
    <source>
        <strain evidence="4 7">CFSAN001621</strain>
    </source>
</reference>
<name>A0A0L7YFH4_VIBPH</name>
<dbReference type="Proteomes" id="UP000726777">
    <property type="component" value="Unassembled WGS sequence"/>
</dbReference>
<dbReference type="EMBL" id="LIRS01000149">
    <property type="protein sequence ID" value="KOY19598.1"/>
    <property type="molecule type" value="Genomic_DNA"/>
</dbReference>
<evidence type="ECO:0000256" key="1">
    <source>
        <dbReference type="SAM" id="SignalP"/>
    </source>
</evidence>
<evidence type="ECO:0000313" key="7">
    <source>
        <dbReference type="Proteomes" id="UP000191946"/>
    </source>
</evidence>
<dbReference type="Gene3D" id="2.40.160.20">
    <property type="match status" value="1"/>
</dbReference>
<evidence type="ECO:0000313" key="2">
    <source>
        <dbReference type="EMBL" id="KOY19598.1"/>
    </source>
</evidence>
<dbReference type="InterPro" id="IPR011250">
    <property type="entry name" value="OMP/PagP_B-barrel"/>
</dbReference>
<dbReference type="PROSITE" id="PS51257">
    <property type="entry name" value="PROKAR_LIPOPROTEIN"/>
    <property type="match status" value="1"/>
</dbReference>
<protein>
    <submittedName>
        <fullName evidence="3">Outer membrane beta-barrel protein</fullName>
    </submittedName>
    <submittedName>
        <fullName evidence="5">Porin family protein</fullName>
    </submittedName>
</protein>
<evidence type="ECO:0000313" key="4">
    <source>
        <dbReference type="EMBL" id="OQK00055.1"/>
    </source>
</evidence>
<dbReference type="EMBL" id="LHQV01000014">
    <property type="protein sequence ID" value="OQK00055.1"/>
    <property type="molecule type" value="Genomic_DNA"/>
</dbReference>
<dbReference type="RefSeq" id="WP_005494573.1">
    <property type="nucleotide sequence ID" value="NZ_CABMHD010000004.1"/>
</dbReference>
<feature type="signal peptide" evidence="1">
    <location>
        <begin position="1"/>
        <end position="22"/>
    </location>
</feature>
<dbReference type="EMBL" id="CP097355">
    <property type="protein sequence ID" value="UYV27423.1"/>
    <property type="molecule type" value="Genomic_DNA"/>
</dbReference>
<evidence type="ECO:0000313" key="6">
    <source>
        <dbReference type="Proteomes" id="UP000037697"/>
    </source>
</evidence>
<dbReference type="AlphaFoldDB" id="A0A0L7YFH4"/>
<keyword evidence="7" id="KW-1185">Reference proteome</keyword>
<dbReference type="Proteomes" id="UP001163036">
    <property type="component" value="Chromosome 1"/>
</dbReference>
<reference evidence="2 6" key="1">
    <citation type="submission" date="2015-07" db="EMBL/GenBank/DDBJ databases">
        <title>Foodborne Vibrio parahaemolyticus Isolates.</title>
        <authorList>
            <person name="Ronholm J."/>
            <person name="Petronella N."/>
            <person name="Kenwell R."/>
            <person name="Banerjee S."/>
        </authorList>
    </citation>
    <scope>NUCLEOTIDE SEQUENCE [LARGE SCALE GENOMIC DNA]</scope>
    <source>
        <strain evidence="2 6">HS-06-05</strain>
    </source>
</reference>
<proteinExistence type="predicted"/>
<reference evidence="5" key="4">
    <citation type="submission" date="2022-05" db="EMBL/GenBank/DDBJ databases">
        <title>Megaplasmid of Vibrio parahaemolyticus.</title>
        <authorList>
            <person name="Strauch E."/>
            <person name="Borowiak M."/>
        </authorList>
    </citation>
    <scope>NUCLEOTIDE SEQUENCE</scope>
    <source>
        <strain evidence="5">16-VB00198</strain>
    </source>
</reference>
<dbReference type="Proteomes" id="UP000191946">
    <property type="component" value="Unassembled WGS sequence"/>
</dbReference>
<accession>A0A0L7YFH4</accession>